<name>A0A0S4KMD7_BODSA</name>
<accession>A0A0S4KMD7</accession>
<dbReference type="InterPro" id="IPR000387">
    <property type="entry name" value="Tyr_Pase_dom"/>
</dbReference>
<dbReference type="SUPFAM" id="SSF52799">
    <property type="entry name" value="(Phosphotyrosine protein) phosphatases II"/>
    <property type="match status" value="1"/>
</dbReference>
<evidence type="ECO:0000313" key="8">
    <source>
        <dbReference type="EMBL" id="CUI14774.1"/>
    </source>
</evidence>
<dbReference type="PANTHER" id="PTHR45948">
    <property type="entry name" value="DUAL SPECIFICITY PROTEIN PHOSPHATASE DDB_G0269404-RELATED"/>
    <property type="match status" value="1"/>
</dbReference>
<keyword evidence="9" id="KW-1185">Reference proteome</keyword>
<feature type="domain" description="Tyrosine specific protein phosphatases" evidence="7">
    <location>
        <begin position="250"/>
        <end position="278"/>
    </location>
</feature>
<evidence type="ECO:0000256" key="5">
    <source>
        <dbReference type="ARBA" id="ARBA00048336"/>
    </source>
</evidence>
<comment type="catalytic activity">
    <reaction evidence="5">
        <text>O-phospho-L-threonyl-[protein] + H2O = L-threonyl-[protein] + phosphate</text>
        <dbReference type="Rhea" id="RHEA:47004"/>
        <dbReference type="Rhea" id="RHEA-COMP:11060"/>
        <dbReference type="Rhea" id="RHEA-COMP:11605"/>
        <dbReference type="ChEBI" id="CHEBI:15377"/>
        <dbReference type="ChEBI" id="CHEBI:30013"/>
        <dbReference type="ChEBI" id="CHEBI:43474"/>
        <dbReference type="ChEBI" id="CHEBI:61977"/>
        <dbReference type="EC" id="3.1.3.16"/>
    </reaction>
</comment>
<evidence type="ECO:0000259" key="7">
    <source>
        <dbReference type="PROSITE" id="PS50056"/>
    </source>
</evidence>
<evidence type="ECO:0000256" key="4">
    <source>
        <dbReference type="ARBA" id="ARBA00047761"/>
    </source>
</evidence>
<protein>
    <submittedName>
        <fullName evidence="8">Dual specificity protein phosphatase, putative</fullName>
    </submittedName>
</protein>
<dbReference type="Gene3D" id="3.90.190.10">
    <property type="entry name" value="Protein tyrosine phosphatase superfamily"/>
    <property type="match status" value="1"/>
</dbReference>
<feature type="region of interest" description="Disordered" evidence="6">
    <location>
        <begin position="66"/>
        <end position="132"/>
    </location>
</feature>
<sequence length="347" mass="38608">LSKQLLPLSFRPSQITSSYFIGNAQDAQHQWGVLATEHQLRLVVNCCAAELGADVYRVCIDDNNDDDQRGVVVQDPSQTDERTGGRPPLPRVPPPSRTAPGSNHDKHKKSGPPFTATPSNNSSSRIGLRLQHGRSKAYSRTLINSIRRSLWDNVDDDSTTCLRDVMTWVQTQLSAISSQTEMHEAETGNPSGSPPVLPRTYHTYIELMLPMKDDPKFSLLMWLREVCPILLEHFPPFRDHVVVDDAGNNNMIRTTASEGGSVFVHCLAGVSRSVSIVVGVMILAILRQKDRPRRDSEALLIPGVNPSTSSPAEVVQGIVDWIRCRRRFASPNPGFVMQLREFVIQEK</sequence>
<feature type="non-terminal residue" evidence="8">
    <location>
        <position position="1"/>
    </location>
</feature>
<evidence type="ECO:0000313" key="9">
    <source>
        <dbReference type="Proteomes" id="UP000051952"/>
    </source>
</evidence>
<comment type="catalytic activity">
    <reaction evidence="4">
        <text>O-phospho-L-seryl-[protein] + H2O = L-seryl-[protein] + phosphate</text>
        <dbReference type="Rhea" id="RHEA:20629"/>
        <dbReference type="Rhea" id="RHEA-COMP:9863"/>
        <dbReference type="Rhea" id="RHEA-COMP:11604"/>
        <dbReference type="ChEBI" id="CHEBI:15377"/>
        <dbReference type="ChEBI" id="CHEBI:29999"/>
        <dbReference type="ChEBI" id="CHEBI:43474"/>
        <dbReference type="ChEBI" id="CHEBI:83421"/>
        <dbReference type="EC" id="3.1.3.16"/>
    </reaction>
</comment>
<evidence type="ECO:0000256" key="6">
    <source>
        <dbReference type="SAM" id="MobiDB-lite"/>
    </source>
</evidence>
<comment type="similarity">
    <text evidence="1">Belongs to the protein-tyrosine phosphatase family. Non-receptor class dual specificity subfamily.</text>
</comment>
<dbReference type="InterPro" id="IPR029021">
    <property type="entry name" value="Prot-tyrosine_phosphatase-like"/>
</dbReference>
<keyword evidence="3" id="KW-0904">Protein phosphatase</keyword>
<dbReference type="EMBL" id="CYKH01001629">
    <property type="protein sequence ID" value="CUI14774.1"/>
    <property type="molecule type" value="Genomic_DNA"/>
</dbReference>
<dbReference type="VEuPathDB" id="TriTrypDB:BSAL_14565"/>
<dbReference type="GO" id="GO:0004725">
    <property type="term" value="F:protein tyrosine phosphatase activity"/>
    <property type="evidence" value="ECO:0007669"/>
    <property type="project" value="TreeGrafter"/>
</dbReference>
<organism evidence="8 9">
    <name type="scientific">Bodo saltans</name>
    <name type="common">Flagellated protozoan</name>
    <dbReference type="NCBI Taxonomy" id="75058"/>
    <lineage>
        <taxon>Eukaryota</taxon>
        <taxon>Discoba</taxon>
        <taxon>Euglenozoa</taxon>
        <taxon>Kinetoplastea</taxon>
        <taxon>Metakinetoplastina</taxon>
        <taxon>Eubodonida</taxon>
        <taxon>Bodonidae</taxon>
        <taxon>Bodo</taxon>
    </lineage>
</organism>
<dbReference type="PANTHER" id="PTHR45948:SF2">
    <property type="entry name" value="DUAL SPECIFICITY PROTEIN PHOSPHATASE"/>
    <property type="match status" value="1"/>
</dbReference>
<evidence type="ECO:0000256" key="1">
    <source>
        <dbReference type="ARBA" id="ARBA00008601"/>
    </source>
</evidence>
<feature type="compositionally biased region" description="Polar residues" evidence="6">
    <location>
        <begin position="116"/>
        <end position="125"/>
    </location>
</feature>
<evidence type="ECO:0000256" key="2">
    <source>
        <dbReference type="ARBA" id="ARBA00022801"/>
    </source>
</evidence>
<gene>
    <name evidence="8" type="ORF">BSAL_14565</name>
</gene>
<dbReference type="Proteomes" id="UP000051952">
    <property type="component" value="Unassembled WGS sequence"/>
</dbReference>
<dbReference type="CDD" id="cd14498">
    <property type="entry name" value="DSP"/>
    <property type="match status" value="1"/>
</dbReference>
<reference evidence="9" key="1">
    <citation type="submission" date="2015-09" db="EMBL/GenBank/DDBJ databases">
        <authorList>
            <consortium name="Pathogen Informatics"/>
        </authorList>
    </citation>
    <scope>NUCLEOTIDE SEQUENCE [LARGE SCALE GENOMIC DNA]</scope>
    <source>
        <strain evidence="9">Lake Konstanz</strain>
    </source>
</reference>
<dbReference type="GO" id="GO:0005829">
    <property type="term" value="C:cytosol"/>
    <property type="evidence" value="ECO:0007669"/>
    <property type="project" value="TreeGrafter"/>
</dbReference>
<keyword evidence="2" id="KW-0378">Hydrolase</keyword>
<proteinExistence type="inferred from homology"/>
<dbReference type="PROSITE" id="PS50056">
    <property type="entry name" value="TYR_PHOSPHATASE_2"/>
    <property type="match status" value="1"/>
</dbReference>
<feature type="compositionally biased region" description="Pro residues" evidence="6">
    <location>
        <begin position="87"/>
        <end position="97"/>
    </location>
</feature>
<dbReference type="GO" id="GO:0004722">
    <property type="term" value="F:protein serine/threonine phosphatase activity"/>
    <property type="evidence" value="ECO:0007669"/>
    <property type="project" value="UniProtKB-EC"/>
</dbReference>
<dbReference type="GO" id="GO:0007165">
    <property type="term" value="P:signal transduction"/>
    <property type="evidence" value="ECO:0007669"/>
    <property type="project" value="TreeGrafter"/>
</dbReference>
<dbReference type="AlphaFoldDB" id="A0A0S4KMD7"/>
<evidence type="ECO:0000256" key="3">
    <source>
        <dbReference type="ARBA" id="ARBA00022912"/>
    </source>
</evidence>